<evidence type="ECO:0000256" key="8">
    <source>
        <dbReference type="ARBA" id="ARBA00022692"/>
    </source>
</evidence>
<feature type="transmembrane region" description="Helical" evidence="12">
    <location>
        <begin position="6"/>
        <end position="27"/>
    </location>
</feature>
<evidence type="ECO:0000256" key="4">
    <source>
        <dbReference type="ARBA" id="ARBA00016461"/>
    </source>
</evidence>
<comment type="function">
    <text evidence="1 12">Required for the export of heme to the periplasm for the biogenesis of c-type cytochromes.</text>
</comment>
<dbReference type="InterPro" id="IPR007078">
    <property type="entry name" value="Haem_export_protD_CcmD"/>
</dbReference>
<dbReference type="AlphaFoldDB" id="A0A2N5C3U3"/>
<evidence type="ECO:0000256" key="10">
    <source>
        <dbReference type="ARBA" id="ARBA00022989"/>
    </source>
</evidence>
<comment type="similarity">
    <text evidence="3 12">Belongs to the CcmD/CycX/HelD family.</text>
</comment>
<dbReference type="GO" id="GO:0015886">
    <property type="term" value="P:heme transport"/>
    <property type="evidence" value="ECO:0007669"/>
    <property type="project" value="InterPro"/>
</dbReference>
<keyword evidence="6 12" id="KW-1003">Cell membrane</keyword>
<dbReference type="RefSeq" id="WP_101685138.1">
    <property type="nucleotide sequence ID" value="NZ_PJRP01000022.1"/>
</dbReference>
<reference evidence="13 14" key="1">
    <citation type="submission" date="2017-12" db="EMBL/GenBank/DDBJ databases">
        <title>Genome sequence of the active heterotrophic nitrifier-denitrifier, Cupriavidus pauculus UM1.</title>
        <authorList>
            <person name="Putonti C."/>
            <person name="Castignetti D."/>
        </authorList>
    </citation>
    <scope>NUCLEOTIDE SEQUENCE [LARGE SCALE GENOMIC DNA]</scope>
    <source>
        <strain evidence="13 14">UM1</strain>
    </source>
</reference>
<keyword evidence="7 12" id="KW-0997">Cell inner membrane</keyword>
<evidence type="ECO:0000256" key="3">
    <source>
        <dbReference type="ARBA" id="ARBA00008741"/>
    </source>
</evidence>
<comment type="caution">
    <text evidence="13">The sequence shown here is derived from an EMBL/GenBank/DDBJ whole genome shotgun (WGS) entry which is preliminary data.</text>
</comment>
<accession>A0A2N5C3U3</accession>
<evidence type="ECO:0000313" key="13">
    <source>
        <dbReference type="EMBL" id="PLP96882.1"/>
    </source>
</evidence>
<dbReference type="OrthoDB" id="9811628at2"/>
<gene>
    <name evidence="13" type="primary">ccmD</name>
    <name evidence="13" type="ORF">CYJ10_30310</name>
</gene>
<evidence type="ECO:0000256" key="6">
    <source>
        <dbReference type="ARBA" id="ARBA00022475"/>
    </source>
</evidence>
<dbReference type="NCBIfam" id="TIGR03141">
    <property type="entry name" value="cytochro_ccmD"/>
    <property type="match status" value="1"/>
</dbReference>
<dbReference type="GO" id="GO:0005886">
    <property type="term" value="C:plasma membrane"/>
    <property type="evidence" value="ECO:0007669"/>
    <property type="project" value="UniProtKB-SubCell"/>
</dbReference>
<protein>
    <recommendedName>
        <fullName evidence="4 12">Heme exporter protein D</fullName>
    </recommendedName>
</protein>
<evidence type="ECO:0000256" key="1">
    <source>
        <dbReference type="ARBA" id="ARBA00002442"/>
    </source>
</evidence>
<evidence type="ECO:0000256" key="2">
    <source>
        <dbReference type="ARBA" id="ARBA00004377"/>
    </source>
</evidence>
<dbReference type="GO" id="GO:0017004">
    <property type="term" value="P:cytochrome complex assembly"/>
    <property type="evidence" value="ECO:0007669"/>
    <property type="project" value="UniProtKB-KW"/>
</dbReference>
<comment type="subcellular location">
    <subcellularLocation>
        <location evidence="2 12">Cell inner membrane</location>
        <topology evidence="2 12">Single-pass membrane protein</topology>
    </subcellularLocation>
</comment>
<dbReference type="Proteomes" id="UP000234341">
    <property type="component" value="Unassembled WGS sequence"/>
</dbReference>
<evidence type="ECO:0000256" key="11">
    <source>
        <dbReference type="ARBA" id="ARBA00023136"/>
    </source>
</evidence>
<evidence type="ECO:0000256" key="7">
    <source>
        <dbReference type="ARBA" id="ARBA00022519"/>
    </source>
</evidence>
<sequence>MSGHAAYIAGAFGVACLAVVAELFWLARRRGQRHADPDDTP</sequence>
<evidence type="ECO:0000313" key="14">
    <source>
        <dbReference type="Proteomes" id="UP000234341"/>
    </source>
</evidence>
<proteinExistence type="inferred from homology"/>
<dbReference type="EMBL" id="PJRP01000022">
    <property type="protein sequence ID" value="PLP96882.1"/>
    <property type="molecule type" value="Genomic_DNA"/>
</dbReference>
<keyword evidence="11 12" id="KW-0472">Membrane</keyword>
<evidence type="ECO:0000256" key="9">
    <source>
        <dbReference type="ARBA" id="ARBA00022748"/>
    </source>
</evidence>
<keyword evidence="8 12" id="KW-0812">Transmembrane</keyword>
<keyword evidence="9 12" id="KW-0201">Cytochrome c-type biogenesis</keyword>
<keyword evidence="5 12" id="KW-0813">Transport</keyword>
<organism evidence="13 14">
    <name type="scientific">Cupriavidus pauculus</name>
    <dbReference type="NCBI Taxonomy" id="82633"/>
    <lineage>
        <taxon>Bacteria</taxon>
        <taxon>Pseudomonadati</taxon>
        <taxon>Pseudomonadota</taxon>
        <taxon>Betaproteobacteria</taxon>
        <taxon>Burkholderiales</taxon>
        <taxon>Burkholderiaceae</taxon>
        <taxon>Cupriavidus</taxon>
    </lineage>
</organism>
<dbReference type="Pfam" id="PF04995">
    <property type="entry name" value="CcmD"/>
    <property type="match status" value="1"/>
</dbReference>
<name>A0A2N5C3U3_9BURK</name>
<evidence type="ECO:0000256" key="12">
    <source>
        <dbReference type="RuleBase" id="RU363101"/>
    </source>
</evidence>
<evidence type="ECO:0000256" key="5">
    <source>
        <dbReference type="ARBA" id="ARBA00022448"/>
    </source>
</evidence>
<keyword evidence="10 12" id="KW-1133">Transmembrane helix</keyword>